<dbReference type="Proteomes" id="UP000314294">
    <property type="component" value="Unassembled WGS sequence"/>
</dbReference>
<gene>
    <name evidence="1" type="ORF">EYF80_012610</name>
</gene>
<keyword evidence="2" id="KW-1185">Reference proteome</keyword>
<dbReference type="AlphaFoldDB" id="A0A4Z2IHE3"/>
<comment type="caution">
    <text evidence="1">The sequence shown here is derived from an EMBL/GenBank/DDBJ whole genome shotgun (WGS) entry which is preliminary data.</text>
</comment>
<evidence type="ECO:0000313" key="2">
    <source>
        <dbReference type="Proteomes" id="UP000314294"/>
    </source>
</evidence>
<organism evidence="1 2">
    <name type="scientific">Liparis tanakae</name>
    <name type="common">Tanaka's snailfish</name>
    <dbReference type="NCBI Taxonomy" id="230148"/>
    <lineage>
        <taxon>Eukaryota</taxon>
        <taxon>Metazoa</taxon>
        <taxon>Chordata</taxon>
        <taxon>Craniata</taxon>
        <taxon>Vertebrata</taxon>
        <taxon>Euteleostomi</taxon>
        <taxon>Actinopterygii</taxon>
        <taxon>Neopterygii</taxon>
        <taxon>Teleostei</taxon>
        <taxon>Neoteleostei</taxon>
        <taxon>Acanthomorphata</taxon>
        <taxon>Eupercaria</taxon>
        <taxon>Perciformes</taxon>
        <taxon>Cottioidei</taxon>
        <taxon>Cottales</taxon>
        <taxon>Liparidae</taxon>
        <taxon>Liparis</taxon>
    </lineage>
</organism>
<dbReference type="EMBL" id="SRLO01000086">
    <property type="protein sequence ID" value="TNN77141.1"/>
    <property type="molecule type" value="Genomic_DNA"/>
</dbReference>
<evidence type="ECO:0000313" key="1">
    <source>
        <dbReference type="EMBL" id="TNN77141.1"/>
    </source>
</evidence>
<protein>
    <submittedName>
        <fullName evidence="1">Uncharacterized protein</fullName>
    </submittedName>
</protein>
<proteinExistence type="predicted"/>
<accession>A0A4Z2IHE3</accession>
<name>A0A4Z2IHE3_9TELE</name>
<sequence length="100" mass="11162">MEMDGREEWRRCESNTCMGNRGRICGGGRLAEDHNAGAEDSGRLGTFECDIVNMVYELRSPQVTREQDMKASTSETSCPYFKRPSDILITGRTNASGINH</sequence>
<reference evidence="1 2" key="1">
    <citation type="submission" date="2019-03" db="EMBL/GenBank/DDBJ databases">
        <title>First draft genome of Liparis tanakae, snailfish: a comprehensive survey of snailfish specific genes.</title>
        <authorList>
            <person name="Kim W."/>
            <person name="Song I."/>
            <person name="Jeong J.-H."/>
            <person name="Kim D."/>
            <person name="Kim S."/>
            <person name="Ryu S."/>
            <person name="Song J.Y."/>
            <person name="Lee S.K."/>
        </authorList>
    </citation>
    <scope>NUCLEOTIDE SEQUENCE [LARGE SCALE GENOMIC DNA]</scope>
    <source>
        <tissue evidence="1">Muscle</tissue>
    </source>
</reference>